<dbReference type="SUPFAM" id="SSF51161">
    <property type="entry name" value="Trimeric LpxA-like enzymes"/>
    <property type="match status" value="1"/>
</dbReference>
<evidence type="ECO:0000313" key="7">
    <source>
        <dbReference type="Proteomes" id="UP000199392"/>
    </source>
</evidence>
<reference evidence="7" key="1">
    <citation type="submission" date="2016-10" db="EMBL/GenBank/DDBJ databases">
        <authorList>
            <person name="Varghese N."/>
            <person name="Submissions S."/>
        </authorList>
    </citation>
    <scope>NUCLEOTIDE SEQUENCE [LARGE SCALE GENOMIC DNA]</scope>
    <source>
        <strain evidence="7">DSM 26894</strain>
    </source>
</reference>
<dbReference type="Pfam" id="PF00132">
    <property type="entry name" value="Hexapep"/>
    <property type="match status" value="1"/>
</dbReference>
<feature type="compositionally biased region" description="Pro residues" evidence="5">
    <location>
        <begin position="204"/>
        <end position="214"/>
    </location>
</feature>
<proteinExistence type="inferred from homology"/>
<keyword evidence="7" id="KW-1185">Reference proteome</keyword>
<accession>A0A1I6U592</accession>
<dbReference type="InterPro" id="IPR011004">
    <property type="entry name" value="Trimer_LpxA-like_sf"/>
</dbReference>
<dbReference type="InterPro" id="IPR001451">
    <property type="entry name" value="Hexapep"/>
</dbReference>
<evidence type="ECO:0000256" key="1">
    <source>
        <dbReference type="ARBA" id="ARBA00007274"/>
    </source>
</evidence>
<sequence>MSDEGISANKPDWTREQVRGLWDPGYRQLRAIRRYQAARERGGIAAGLLAKYWVLSHWLWSLMTQCELHLNTRIGGGLRLPHPQGIVVHPDAEIGVNCLLFHQVTLAGRVVLGGHVDVGAGAKILGPVTIGDHAEIGANAVVTRDVPPGAVVAGVPARVISYRRRPCPDPGPDTASAAAPDGDAEITETPGAFQGVPARSTRTPAPPARPSAPR</sequence>
<keyword evidence="3" id="KW-0677">Repeat</keyword>
<organism evidence="6 7">
    <name type="scientific">Alloyangia pacifica</name>
    <dbReference type="NCBI Taxonomy" id="311180"/>
    <lineage>
        <taxon>Bacteria</taxon>
        <taxon>Pseudomonadati</taxon>
        <taxon>Pseudomonadota</taxon>
        <taxon>Alphaproteobacteria</taxon>
        <taxon>Rhodobacterales</taxon>
        <taxon>Roseobacteraceae</taxon>
        <taxon>Alloyangia</taxon>
    </lineage>
</organism>
<evidence type="ECO:0000313" key="6">
    <source>
        <dbReference type="EMBL" id="SFS96616.1"/>
    </source>
</evidence>
<evidence type="ECO:0000256" key="4">
    <source>
        <dbReference type="ARBA" id="ARBA00023315"/>
    </source>
</evidence>
<keyword evidence="2 6" id="KW-0808">Transferase</keyword>
<name>A0A1I6U592_9RHOB</name>
<protein>
    <submittedName>
        <fullName evidence="6">Serine O-acetyltransferase</fullName>
    </submittedName>
</protein>
<dbReference type="Proteomes" id="UP000199392">
    <property type="component" value="Unassembled WGS sequence"/>
</dbReference>
<dbReference type="Gene3D" id="2.160.10.10">
    <property type="entry name" value="Hexapeptide repeat proteins"/>
    <property type="match status" value="1"/>
</dbReference>
<dbReference type="GO" id="GO:0016746">
    <property type="term" value="F:acyltransferase activity"/>
    <property type="evidence" value="ECO:0007669"/>
    <property type="project" value="UniProtKB-KW"/>
</dbReference>
<feature type="region of interest" description="Disordered" evidence="5">
    <location>
        <begin position="163"/>
        <end position="214"/>
    </location>
</feature>
<evidence type="ECO:0000256" key="3">
    <source>
        <dbReference type="ARBA" id="ARBA00022737"/>
    </source>
</evidence>
<comment type="similarity">
    <text evidence="1">Belongs to the transferase hexapeptide repeat family.</text>
</comment>
<dbReference type="PANTHER" id="PTHR42811">
    <property type="entry name" value="SERINE ACETYLTRANSFERASE"/>
    <property type="match status" value="1"/>
</dbReference>
<dbReference type="InterPro" id="IPR018357">
    <property type="entry name" value="Hexapep_transf_CS"/>
</dbReference>
<dbReference type="AlphaFoldDB" id="A0A1I6U592"/>
<dbReference type="CDD" id="cd03354">
    <property type="entry name" value="LbH_SAT"/>
    <property type="match status" value="1"/>
</dbReference>
<dbReference type="InterPro" id="IPR045304">
    <property type="entry name" value="LbH_SAT"/>
</dbReference>
<dbReference type="STRING" id="311180.SAMN04488050_107167"/>
<evidence type="ECO:0000256" key="5">
    <source>
        <dbReference type="SAM" id="MobiDB-lite"/>
    </source>
</evidence>
<dbReference type="PROSITE" id="PS00101">
    <property type="entry name" value="HEXAPEP_TRANSFERASES"/>
    <property type="match status" value="1"/>
</dbReference>
<dbReference type="RefSeq" id="WP_092425863.1">
    <property type="nucleotide sequence ID" value="NZ_FNCL01000007.1"/>
</dbReference>
<keyword evidence="4" id="KW-0012">Acyltransferase</keyword>
<dbReference type="EMBL" id="FOZW01000007">
    <property type="protein sequence ID" value="SFS96616.1"/>
    <property type="molecule type" value="Genomic_DNA"/>
</dbReference>
<evidence type="ECO:0000256" key="2">
    <source>
        <dbReference type="ARBA" id="ARBA00022679"/>
    </source>
</evidence>
<gene>
    <name evidence="6" type="ORF">SAMN04488050_107167</name>
</gene>